<keyword evidence="7 12" id="KW-0436">Ligase</keyword>
<keyword evidence="2 7" id="KW-0132">Cell division</keyword>
<dbReference type="InterPro" id="IPR036615">
    <property type="entry name" value="Mur_ligase_C_dom_sf"/>
</dbReference>
<evidence type="ECO:0000256" key="5">
    <source>
        <dbReference type="ARBA" id="ARBA00023306"/>
    </source>
</evidence>
<evidence type="ECO:0000256" key="3">
    <source>
        <dbReference type="ARBA" id="ARBA00022960"/>
    </source>
</evidence>
<evidence type="ECO:0000259" key="11">
    <source>
        <dbReference type="Pfam" id="PF08245"/>
    </source>
</evidence>
<dbReference type="InterPro" id="IPR004101">
    <property type="entry name" value="Mur_ligase_C"/>
</dbReference>
<dbReference type="GO" id="GO:0008765">
    <property type="term" value="F:UDP-N-acetylmuramoylalanyl-D-glutamate-2,6-diaminopimelate ligase activity"/>
    <property type="evidence" value="ECO:0007669"/>
    <property type="project" value="UniProtKB-UniRule"/>
</dbReference>
<feature type="binding site" evidence="7">
    <location>
        <position position="467"/>
    </location>
    <ligand>
        <name>meso-2,6-diaminopimelate</name>
        <dbReference type="ChEBI" id="CHEBI:57791"/>
    </ligand>
</feature>
<evidence type="ECO:0000313" key="12">
    <source>
        <dbReference type="EMBL" id="TLX41890.1"/>
    </source>
</evidence>
<evidence type="ECO:0000256" key="7">
    <source>
        <dbReference type="HAMAP-Rule" id="MF_00208"/>
    </source>
</evidence>
<dbReference type="HAMAP" id="MF_00208">
    <property type="entry name" value="MurE"/>
    <property type="match status" value="1"/>
</dbReference>
<comment type="function">
    <text evidence="7">Catalyzes the addition of meso-diaminopimelic acid to the nucleotide precursor UDP-N-acetylmuramoyl-L-alanyl-D-glutamate (UMAG) in the biosynthesis of bacterial cell-wall peptidoglycan.</text>
</comment>
<keyword evidence="7" id="KW-0547">Nucleotide-binding</keyword>
<dbReference type="InterPro" id="IPR035911">
    <property type="entry name" value="MurE/MurF_N"/>
</dbReference>
<reference evidence="12 13" key="1">
    <citation type="submission" date="2019-05" db="EMBL/GenBank/DDBJ databases">
        <authorList>
            <person name="Zhou X."/>
        </authorList>
    </citation>
    <scope>NUCLEOTIDE SEQUENCE [LARGE SCALE GENOMIC DNA]</scope>
    <source>
        <strain evidence="12 13">DSM 432</strain>
    </source>
</reference>
<dbReference type="Gene3D" id="3.40.1190.10">
    <property type="entry name" value="Mur-like, catalytic domain"/>
    <property type="match status" value="1"/>
</dbReference>
<evidence type="ECO:0000313" key="13">
    <source>
        <dbReference type="Proteomes" id="UP000305131"/>
    </source>
</evidence>
<dbReference type="Pfam" id="PF08245">
    <property type="entry name" value="Mur_ligase_M"/>
    <property type="match status" value="1"/>
</dbReference>
<dbReference type="GO" id="GO:0005737">
    <property type="term" value="C:cytoplasm"/>
    <property type="evidence" value="ECO:0007669"/>
    <property type="project" value="UniProtKB-SubCell"/>
</dbReference>
<evidence type="ECO:0000259" key="10">
    <source>
        <dbReference type="Pfam" id="PF02875"/>
    </source>
</evidence>
<dbReference type="EC" id="6.3.2.13" evidence="7"/>
<comment type="catalytic activity">
    <reaction evidence="7">
        <text>UDP-N-acetyl-alpha-D-muramoyl-L-alanyl-D-glutamate + meso-2,6-diaminopimelate + ATP = UDP-N-acetyl-alpha-D-muramoyl-L-alanyl-gamma-D-glutamyl-meso-2,6-diaminopimelate + ADP + phosphate + H(+)</text>
        <dbReference type="Rhea" id="RHEA:23676"/>
        <dbReference type="ChEBI" id="CHEBI:15378"/>
        <dbReference type="ChEBI" id="CHEBI:30616"/>
        <dbReference type="ChEBI" id="CHEBI:43474"/>
        <dbReference type="ChEBI" id="CHEBI:57791"/>
        <dbReference type="ChEBI" id="CHEBI:83900"/>
        <dbReference type="ChEBI" id="CHEBI:83905"/>
        <dbReference type="ChEBI" id="CHEBI:456216"/>
        <dbReference type="EC" id="6.3.2.13"/>
    </reaction>
</comment>
<gene>
    <name evidence="7" type="primary">murE</name>
    <name evidence="12" type="ORF">FBQ73_17455</name>
</gene>
<comment type="similarity">
    <text evidence="1 7">Belongs to the MurCDEF family. MurE subfamily.</text>
</comment>
<dbReference type="GO" id="GO:0008360">
    <property type="term" value="P:regulation of cell shape"/>
    <property type="evidence" value="ECO:0007669"/>
    <property type="project" value="UniProtKB-KW"/>
</dbReference>
<dbReference type="GO" id="GO:0009252">
    <property type="term" value="P:peptidoglycan biosynthetic process"/>
    <property type="evidence" value="ECO:0007669"/>
    <property type="project" value="UniProtKB-UniRule"/>
</dbReference>
<dbReference type="SUPFAM" id="SSF63418">
    <property type="entry name" value="MurE/MurF N-terminal domain"/>
    <property type="match status" value="1"/>
</dbReference>
<dbReference type="GO" id="GO:0071555">
    <property type="term" value="P:cell wall organization"/>
    <property type="evidence" value="ECO:0007669"/>
    <property type="project" value="UniProtKB-KW"/>
</dbReference>
<feature type="binding site" evidence="7">
    <location>
        <position position="198"/>
    </location>
    <ligand>
        <name>UDP-N-acetyl-alpha-D-muramoyl-L-alanyl-D-glutamate</name>
        <dbReference type="ChEBI" id="CHEBI:83900"/>
    </ligand>
</feature>
<dbReference type="Pfam" id="PF01225">
    <property type="entry name" value="Mur_ligase"/>
    <property type="match status" value="1"/>
</dbReference>
<feature type="binding site" evidence="7">
    <location>
        <position position="391"/>
    </location>
    <ligand>
        <name>meso-2,6-diaminopimelate</name>
        <dbReference type="ChEBI" id="CHEBI:57791"/>
    </ligand>
</feature>
<dbReference type="GO" id="GO:0000287">
    <property type="term" value="F:magnesium ion binding"/>
    <property type="evidence" value="ECO:0007669"/>
    <property type="project" value="UniProtKB-UniRule"/>
</dbReference>
<name>A0A6C1KCI2_XANAU</name>
<keyword evidence="5 7" id="KW-0131">Cell cycle</keyword>
<organism evidence="12 13">
    <name type="scientific">Xanthobacter autotrophicus</name>
    <dbReference type="NCBI Taxonomy" id="280"/>
    <lineage>
        <taxon>Bacteria</taxon>
        <taxon>Pseudomonadati</taxon>
        <taxon>Pseudomonadota</taxon>
        <taxon>Alphaproteobacteria</taxon>
        <taxon>Hyphomicrobiales</taxon>
        <taxon>Xanthobacteraceae</taxon>
        <taxon>Xanthobacter</taxon>
    </lineage>
</organism>
<feature type="binding site" evidence="7">
    <location>
        <begin position="121"/>
        <end position="127"/>
    </location>
    <ligand>
        <name>ATP</name>
        <dbReference type="ChEBI" id="CHEBI:30616"/>
    </ligand>
</feature>
<feature type="binding site" evidence="7">
    <location>
        <begin position="415"/>
        <end position="418"/>
    </location>
    <ligand>
        <name>meso-2,6-diaminopimelate</name>
        <dbReference type="ChEBI" id="CHEBI:57791"/>
    </ligand>
</feature>
<keyword evidence="7" id="KW-0460">Magnesium</keyword>
<dbReference type="OrthoDB" id="9800958at2"/>
<dbReference type="InterPro" id="IPR005761">
    <property type="entry name" value="UDP-N-AcMur-Glu-dNH2Pim_ligase"/>
</dbReference>
<comment type="caution">
    <text evidence="7">Lacks conserved residue(s) required for the propagation of feature annotation.</text>
</comment>
<keyword evidence="7" id="KW-0963">Cytoplasm</keyword>
<keyword evidence="4 7" id="KW-0573">Peptidoglycan synthesis</keyword>
<accession>A0A6C1KCI2</accession>
<dbReference type="SUPFAM" id="SSF53244">
    <property type="entry name" value="MurD-like peptide ligases, peptide-binding domain"/>
    <property type="match status" value="1"/>
</dbReference>
<dbReference type="InterPro" id="IPR013221">
    <property type="entry name" value="Mur_ligase_cen"/>
</dbReference>
<proteinExistence type="inferred from homology"/>
<dbReference type="PANTHER" id="PTHR23135">
    <property type="entry name" value="MUR LIGASE FAMILY MEMBER"/>
    <property type="match status" value="1"/>
</dbReference>
<dbReference type="UniPathway" id="UPA00219"/>
<comment type="PTM">
    <text evidence="7">Carboxylation is probably crucial for Mg(2+) binding and, consequently, for the gamma-phosphate positioning of ATP.</text>
</comment>
<feature type="binding site" evidence="7">
    <location>
        <position position="463"/>
    </location>
    <ligand>
        <name>meso-2,6-diaminopimelate</name>
        <dbReference type="ChEBI" id="CHEBI:57791"/>
    </ligand>
</feature>
<feature type="domain" description="Mur ligase central" evidence="11">
    <location>
        <begin position="119"/>
        <end position="320"/>
    </location>
</feature>
<comment type="caution">
    <text evidence="12">The sequence shown here is derived from an EMBL/GenBank/DDBJ whole genome shotgun (WGS) entry which is preliminary data.</text>
</comment>
<protein>
    <recommendedName>
        <fullName evidence="7">UDP-N-acetylmuramoyl-L-alanyl-D-glutamate--2,6-diaminopimelate ligase</fullName>
        <ecNumber evidence="7">6.3.2.13</ecNumber>
    </recommendedName>
    <alternativeName>
        <fullName evidence="7">Meso-A2pm-adding enzyme</fullName>
    </alternativeName>
    <alternativeName>
        <fullName evidence="7">Meso-diaminopimelate-adding enzyme</fullName>
    </alternativeName>
    <alternativeName>
        <fullName evidence="7">UDP-MurNAc-L-Ala-D-Glu:meso-diaminopimelate ligase</fullName>
    </alternativeName>
    <alternativeName>
        <fullName evidence="7">UDP-MurNAc-tripeptide synthetase</fullName>
    </alternativeName>
    <alternativeName>
        <fullName evidence="7">UDP-N-acetylmuramyl-tripeptide synthetase</fullName>
    </alternativeName>
</protein>
<comment type="pathway">
    <text evidence="7 8">Cell wall biogenesis; peptidoglycan biosynthesis.</text>
</comment>
<dbReference type="EMBL" id="VAUP01000035">
    <property type="protein sequence ID" value="TLX41890.1"/>
    <property type="molecule type" value="Genomic_DNA"/>
</dbReference>
<evidence type="ECO:0000256" key="1">
    <source>
        <dbReference type="ARBA" id="ARBA00005898"/>
    </source>
</evidence>
<feature type="binding site" evidence="7">
    <location>
        <position position="196"/>
    </location>
    <ligand>
        <name>UDP-N-acetyl-alpha-D-muramoyl-L-alanyl-D-glutamate</name>
        <dbReference type="ChEBI" id="CHEBI:83900"/>
    </ligand>
</feature>
<evidence type="ECO:0000256" key="4">
    <source>
        <dbReference type="ARBA" id="ARBA00022984"/>
    </source>
</evidence>
<feature type="domain" description="Mur ligase C-terminal" evidence="10">
    <location>
        <begin position="342"/>
        <end position="465"/>
    </location>
</feature>
<dbReference type="PANTHER" id="PTHR23135:SF4">
    <property type="entry name" value="UDP-N-ACETYLMURAMOYL-L-ALANYL-D-GLUTAMATE--2,6-DIAMINOPIMELATE LIGASE MURE HOMOLOG, CHLOROPLASTIC"/>
    <property type="match status" value="1"/>
</dbReference>
<dbReference type="NCBIfam" id="NF001126">
    <property type="entry name" value="PRK00139.1-4"/>
    <property type="match status" value="1"/>
</dbReference>
<keyword evidence="6 7" id="KW-0961">Cell wall biogenesis/degradation</keyword>
<dbReference type="InterPro" id="IPR036565">
    <property type="entry name" value="Mur-like_cat_sf"/>
</dbReference>
<evidence type="ECO:0000256" key="6">
    <source>
        <dbReference type="ARBA" id="ARBA00023316"/>
    </source>
</evidence>
<feature type="short sequence motif" description="Meso-diaminopimelate recognition motif" evidence="7">
    <location>
        <begin position="415"/>
        <end position="418"/>
    </location>
</feature>
<dbReference type="SUPFAM" id="SSF53623">
    <property type="entry name" value="MurD-like peptide ligases, catalytic domain"/>
    <property type="match status" value="1"/>
</dbReference>
<dbReference type="AlphaFoldDB" id="A0A6C1KCI2"/>
<dbReference type="Gene3D" id="3.90.190.20">
    <property type="entry name" value="Mur ligase, C-terminal domain"/>
    <property type="match status" value="1"/>
</dbReference>
<evidence type="ECO:0000256" key="2">
    <source>
        <dbReference type="ARBA" id="ARBA00022618"/>
    </source>
</evidence>
<feature type="modified residue" description="N6-carboxylysine" evidence="7">
    <location>
        <position position="230"/>
    </location>
</feature>
<feature type="binding site" evidence="7">
    <location>
        <position position="190"/>
    </location>
    <ligand>
        <name>UDP-N-acetyl-alpha-D-muramoyl-L-alanyl-D-glutamate</name>
        <dbReference type="ChEBI" id="CHEBI:83900"/>
    </ligand>
</feature>
<keyword evidence="7" id="KW-0067">ATP-binding</keyword>
<dbReference type="Gene3D" id="3.40.1390.10">
    <property type="entry name" value="MurE/MurF, N-terminal domain"/>
    <property type="match status" value="1"/>
</dbReference>
<dbReference type="GO" id="GO:0051301">
    <property type="term" value="P:cell division"/>
    <property type="evidence" value="ECO:0007669"/>
    <property type="project" value="UniProtKB-KW"/>
</dbReference>
<evidence type="ECO:0000256" key="8">
    <source>
        <dbReference type="RuleBase" id="RU004135"/>
    </source>
</evidence>
<sequence>MDAKRGPMTSLSLGQLLDGHARILSGGAGDDPVFGLSADSRKITPGDLFVAIPGTHADGSRFVADAVARGAGAVLMEPTAPRPVLPPQVALAFSLDVRRSLSLAAARFYPRQPATIAAVTGTAGKTSVAFFLRQIWERLGHKAAYLGTIGLVAPDGSTYGSLTTPDPVELHATLDRLAGEGVTHMALEASSHGLDQKRLDGVRFTAGGFTNLGRDHLDYHPTIDAYFRAKLRLFTQVMPDDATAVAVTGAPFAANALAWAETRGLKLLPIGEGQKGGLDIFGTTGSGTGQKVMFADGSHAIVPLVGRFQLDNALLAAGLAIACGAERAAALDALAYLTGVPGRLERIGDDPRRPVFVDYAHKPEALATVLDTLRAAVPGRLMVVFGCGGDRDKGKRPLMGAIAASKADVVIVTDDNPRSEDPAAIRAEILEGARGAREIGDRAEAIKAAVALLQPGDALIVAGKGHETGQIIGDRTYPFSDAAEVRAALETGSTSPSLKLG</sequence>
<feature type="binding site" evidence="7">
    <location>
        <position position="40"/>
    </location>
    <ligand>
        <name>UDP-N-acetyl-alpha-D-muramoyl-L-alanyl-D-glutamate</name>
        <dbReference type="ChEBI" id="CHEBI:83900"/>
    </ligand>
</feature>
<feature type="domain" description="Mur ligase N-terminal catalytic" evidence="9">
    <location>
        <begin position="35"/>
        <end position="80"/>
    </location>
</feature>
<evidence type="ECO:0000259" key="9">
    <source>
        <dbReference type="Pfam" id="PF01225"/>
    </source>
</evidence>
<dbReference type="InterPro" id="IPR000713">
    <property type="entry name" value="Mur_ligase_N"/>
</dbReference>
<dbReference type="GO" id="GO:0005524">
    <property type="term" value="F:ATP binding"/>
    <property type="evidence" value="ECO:0007669"/>
    <property type="project" value="UniProtKB-UniRule"/>
</dbReference>
<keyword evidence="3 7" id="KW-0133">Cell shape</keyword>
<feature type="binding site" evidence="7">
    <location>
        <begin position="163"/>
        <end position="164"/>
    </location>
    <ligand>
        <name>UDP-N-acetyl-alpha-D-muramoyl-L-alanyl-D-glutamate</name>
        <dbReference type="ChEBI" id="CHEBI:83900"/>
    </ligand>
</feature>
<dbReference type="NCBIfam" id="NF001124">
    <property type="entry name" value="PRK00139.1-2"/>
    <property type="match status" value="1"/>
</dbReference>
<dbReference type="Pfam" id="PF02875">
    <property type="entry name" value="Mur_ligase_C"/>
    <property type="match status" value="1"/>
</dbReference>
<dbReference type="Proteomes" id="UP000305131">
    <property type="component" value="Unassembled WGS sequence"/>
</dbReference>
<comment type="cofactor">
    <cofactor evidence="7">
        <name>Mg(2+)</name>
        <dbReference type="ChEBI" id="CHEBI:18420"/>
    </cofactor>
</comment>
<comment type="subcellular location">
    <subcellularLocation>
        <location evidence="7 8">Cytoplasm</location>
    </subcellularLocation>
</comment>
<dbReference type="NCBIfam" id="TIGR01085">
    <property type="entry name" value="murE"/>
    <property type="match status" value="1"/>
</dbReference>